<dbReference type="EMBL" id="QEEX01000002">
    <property type="protein sequence ID" value="PWB96094.1"/>
    <property type="molecule type" value="Genomic_DNA"/>
</dbReference>
<dbReference type="AlphaFoldDB" id="A0A2U1SWT9"/>
<keyword evidence="1" id="KW-0805">Transcription regulation</keyword>
<dbReference type="RefSeq" id="WP_108998355.1">
    <property type="nucleotide sequence ID" value="NZ_QEEX01000002.1"/>
</dbReference>
<dbReference type="GO" id="GO:0000976">
    <property type="term" value="F:transcription cis-regulatory region binding"/>
    <property type="evidence" value="ECO:0007669"/>
    <property type="project" value="TreeGrafter"/>
</dbReference>
<feature type="DNA-binding region" description="H-T-H motif" evidence="4">
    <location>
        <begin position="29"/>
        <end position="48"/>
    </location>
</feature>
<dbReference type="Proteomes" id="UP000244978">
    <property type="component" value="Unassembled WGS sequence"/>
</dbReference>
<gene>
    <name evidence="6" type="ORF">DF220_11960</name>
</gene>
<dbReference type="Gene3D" id="1.10.357.10">
    <property type="entry name" value="Tetracycline Repressor, domain 2"/>
    <property type="match status" value="1"/>
</dbReference>
<dbReference type="Gene3D" id="1.10.10.60">
    <property type="entry name" value="Homeodomain-like"/>
    <property type="match status" value="1"/>
</dbReference>
<dbReference type="SUPFAM" id="SSF46689">
    <property type="entry name" value="Homeodomain-like"/>
    <property type="match status" value="1"/>
</dbReference>
<evidence type="ECO:0000313" key="7">
    <source>
        <dbReference type="Proteomes" id="UP000244978"/>
    </source>
</evidence>
<protein>
    <submittedName>
        <fullName evidence="6">TetR family transcriptional regulator</fullName>
    </submittedName>
</protein>
<dbReference type="SUPFAM" id="SSF48498">
    <property type="entry name" value="Tetracyclin repressor-like, C-terminal domain"/>
    <property type="match status" value="1"/>
</dbReference>
<dbReference type="PANTHER" id="PTHR30055:SF239">
    <property type="entry name" value="TRANSCRIPTIONAL REGULATORY PROTEIN"/>
    <property type="match status" value="1"/>
</dbReference>
<dbReference type="InterPro" id="IPR001647">
    <property type="entry name" value="HTH_TetR"/>
</dbReference>
<keyword evidence="2 4" id="KW-0238">DNA-binding</keyword>
<evidence type="ECO:0000313" key="6">
    <source>
        <dbReference type="EMBL" id="PWB96094.1"/>
    </source>
</evidence>
<reference evidence="7" key="1">
    <citation type="submission" date="2018-04" db="EMBL/GenBank/DDBJ databases">
        <authorList>
            <person name="Liu S."/>
            <person name="Wang Z."/>
            <person name="Li J."/>
        </authorList>
    </citation>
    <scope>NUCLEOTIDE SEQUENCE [LARGE SCALE GENOMIC DNA]</scope>
    <source>
        <strain evidence="7">S1194</strain>
    </source>
</reference>
<proteinExistence type="predicted"/>
<dbReference type="GO" id="GO:0003700">
    <property type="term" value="F:DNA-binding transcription factor activity"/>
    <property type="evidence" value="ECO:0007669"/>
    <property type="project" value="TreeGrafter"/>
</dbReference>
<dbReference type="InterPro" id="IPR036271">
    <property type="entry name" value="Tet_transcr_reg_TetR-rel_C_sf"/>
</dbReference>
<evidence type="ECO:0000256" key="4">
    <source>
        <dbReference type="PROSITE-ProRule" id="PRU00335"/>
    </source>
</evidence>
<dbReference type="PANTHER" id="PTHR30055">
    <property type="entry name" value="HTH-TYPE TRANSCRIPTIONAL REGULATOR RUTR"/>
    <property type="match status" value="1"/>
</dbReference>
<feature type="domain" description="HTH tetR-type" evidence="5">
    <location>
        <begin position="6"/>
        <end position="66"/>
    </location>
</feature>
<comment type="caution">
    <text evidence="6">The sequence shown here is derived from an EMBL/GenBank/DDBJ whole genome shotgun (WGS) entry which is preliminary data.</text>
</comment>
<keyword evidence="7" id="KW-1185">Reference proteome</keyword>
<evidence type="ECO:0000259" key="5">
    <source>
        <dbReference type="PROSITE" id="PS50977"/>
    </source>
</evidence>
<sequence length="188" mass="19853">MPTPDRTSLPQIVAQARDILEADGLPGLTMQAVADRVGVRAPSLYKRVASRDSLIRLVVEQTAKELGIALTAAKPGADADARVEFHDVLQAFRAFAHAHPAAYQLMFAPHGEASAPDPQVLADASAPVLAIATRLAGRDQALPAARTITAWAHGFVTMELTGAFRLGGNVDQAWEFGVAHLTEALSGD</sequence>
<name>A0A2U1SWT9_9MICO</name>
<organism evidence="6 7">
    <name type="scientific">Homoserinimonas hongtaonis</name>
    <dbReference type="NCBI Taxonomy" id="2079791"/>
    <lineage>
        <taxon>Bacteria</taxon>
        <taxon>Bacillati</taxon>
        <taxon>Actinomycetota</taxon>
        <taxon>Actinomycetes</taxon>
        <taxon>Micrococcales</taxon>
        <taxon>Microbacteriaceae</taxon>
        <taxon>Homoserinimonas</taxon>
    </lineage>
</organism>
<dbReference type="InterPro" id="IPR025996">
    <property type="entry name" value="MT1864/Rv1816-like_C"/>
</dbReference>
<evidence type="ECO:0000256" key="1">
    <source>
        <dbReference type="ARBA" id="ARBA00023015"/>
    </source>
</evidence>
<accession>A0A2U1SWT9</accession>
<dbReference type="PROSITE" id="PS50977">
    <property type="entry name" value="HTH_TETR_2"/>
    <property type="match status" value="1"/>
</dbReference>
<evidence type="ECO:0000256" key="2">
    <source>
        <dbReference type="ARBA" id="ARBA00023125"/>
    </source>
</evidence>
<dbReference type="Pfam" id="PF13305">
    <property type="entry name" value="TetR_C_33"/>
    <property type="match status" value="1"/>
</dbReference>
<keyword evidence="3" id="KW-0804">Transcription</keyword>
<dbReference type="InterPro" id="IPR050109">
    <property type="entry name" value="HTH-type_TetR-like_transc_reg"/>
</dbReference>
<evidence type="ECO:0000256" key="3">
    <source>
        <dbReference type="ARBA" id="ARBA00023163"/>
    </source>
</evidence>
<dbReference type="InterPro" id="IPR009057">
    <property type="entry name" value="Homeodomain-like_sf"/>
</dbReference>
<dbReference type="Pfam" id="PF00440">
    <property type="entry name" value="TetR_N"/>
    <property type="match status" value="1"/>
</dbReference>